<feature type="transmembrane region" description="Helical" evidence="1">
    <location>
        <begin position="539"/>
        <end position="566"/>
    </location>
</feature>
<protein>
    <submittedName>
        <fullName evidence="2">Acriflavin resistance protein</fullName>
    </submittedName>
</protein>
<reference evidence="3" key="1">
    <citation type="journal article" date="2009" name="Appl. Environ. Microbiol.">
        <title>Complete genome sequence of the chemolithoautotrophic marine magnetotactic coccus strain MC-1.</title>
        <authorList>
            <person name="Schubbe S."/>
            <person name="Williams T.J."/>
            <person name="Xie G."/>
            <person name="Kiss H.E."/>
            <person name="Brettin T.S."/>
            <person name="Martinez D."/>
            <person name="Ross C.A."/>
            <person name="Schuler D."/>
            <person name="Cox B.L."/>
            <person name="Nealson K.H."/>
            <person name="Bazylinski D.A."/>
        </authorList>
    </citation>
    <scope>NUCLEOTIDE SEQUENCE [LARGE SCALE GENOMIC DNA]</scope>
    <source>
        <strain evidence="3">ATCC BAA-1437 / JCM 17883 / MC-1</strain>
    </source>
</reference>
<dbReference type="SUPFAM" id="SSF82693">
    <property type="entry name" value="Multidrug efflux transporter AcrB pore domain, PN1, PN2, PC1 and PC2 subdomains"/>
    <property type="match status" value="2"/>
</dbReference>
<feature type="transmembrane region" description="Helical" evidence="1">
    <location>
        <begin position="441"/>
        <end position="462"/>
    </location>
</feature>
<keyword evidence="3" id="KW-1185">Reference proteome</keyword>
<dbReference type="Gene3D" id="3.30.70.1440">
    <property type="entry name" value="Multidrug efflux transporter AcrB pore domain"/>
    <property type="match status" value="1"/>
</dbReference>
<reference evidence="2 3" key="2">
    <citation type="journal article" date="2012" name="Int. J. Syst. Evol. Microbiol.">
        <title>Magnetococcus marinus gen. nov., sp. nov., a marine, magnetotactic bacterium that represents a novel lineage (Magnetococcaceae fam. nov.; Magnetococcales ord. nov.) at the base of the Alphaproteobacteria.</title>
        <authorList>
            <person name="Bazylinski D.A."/>
            <person name="Williams T.J."/>
            <person name="Lefevre C.T."/>
            <person name="Berg R.J."/>
            <person name="Zhang C.L."/>
            <person name="Bowser S.S."/>
            <person name="Dean A.J."/>
            <person name="Beveridge T.J."/>
        </authorList>
    </citation>
    <scope>NUCLEOTIDE SEQUENCE [LARGE SCALE GENOMIC DNA]</scope>
    <source>
        <strain evidence="3">ATCC BAA-1437 / JCM 17883 / MC-1</strain>
    </source>
</reference>
<dbReference type="Gene3D" id="3.30.2090.10">
    <property type="entry name" value="Multidrug efflux transporter AcrB TolC docking domain, DN and DC subdomains"/>
    <property type="match status" value="2"/>
</dbReference>
<dbReference type="eggNOG" id="COG0841">
    <property type="taxonomic scope" value="Bacteria"/>
</dbReference>
<feature type="transmembrane region" description="Helical" evidence="1">
    <location>
        <begin position="369"/>
        <end position="387"/>
    </location>
</feature>
<feature type="transmembrane region" description="Helical" evidence="1">
    <location>
        <begin position="912"/>
        <end position="932"/>
    </location>
</feature>
<dbReference type="Pfam" id="PF00873">
    <property type="entry name" value="ACR_tran"/>
    <property type="match status" value="1"/>
</dbReference>
<feature type="transmembrane region" description="Helical" evidence="1">
    <location>
        <begin position="344"/>
        <end position="363"/>
    </location>
</feature>
<keyword evidence="1" id="KW-0812">Transmembrane</keyword>
<dbReference type="AlphaFoldDB" id="A0L8W0"/>
<feature type="transmembrane region" description="Helical" evidence="1">
    <location>
        <begin position="26"/>
        <end position="44"/>
    </location>
</feature>
<dbReference type="STRING" id="156889.Mmc1_1895"/>
<evidence type="ECO:0000313" key="3">
    <source>
        <dbReference type="Proteomes" id="UP000002586"/>
    </source>
</evidence>
<sequence>MIPPSTASASLSQKRGSIAWMVRNPVAANLFMLVVIVGGMLGLMESKQEIFPEFDLDRVVITVDYPGASPAEVEQGIVLAVEEAVQGLEGVKSVASQAAEGLASISLELQRDVDGDRILADVQSEINRITTFPDEAERAVVKRVMNKRQVIDLILSGKVPMGDLHAIAERVRQDLLRISGITQVVLSGLANPEVHIEIPSNRLESLGLSLGDVATRIAQTSLERPAGTLKNSRGDTLIRLTERRTQGTALTDMVVAEDNQGATVRLGEIATLRDGYQEDEEKAYFFNGVPALRLTAYRVGKETPTGVSERVKQYAQNLRQSLPPTIGVDTWKDNSEILQDRIQLLLKNAALGLVLVLMVLALFLNLRLAAWVAVGIPFSFLGAFLVMPGADLSINMVTLFAFIVTLGLVVDDAIVVGENIYAHMQRGVSTYQAAITGAQQMAIPVTFSILTTMAAFMPLFFVPGTLGKIFYLIPAIVILVLLFSLLESIYVLPAHLAHTAGLNVESLRRSSRAGMSRALQRFTLGRYRPLLLFSLRHRWSVVALSMVLFGLSIALVTGGVVAFNFFPKVEDDDVRASLRLAHDAPFQQTLDMQQRLEAAARQAAQDLGDAELIEGLFTRVGEAASGGGGHNSALASSGSHLVAMELHLKDIALTGVSASQFAAAWRRAMQPMPPEIVALSFHYTIGPGAGADVDVELSHPDLQVLEAASQQLEQQMRQMDQLVNVESAFSAGKPQLDFTLTPMASSYGITAADLAEQLRHAIYGAEAVREQRDRQEMRIMVRYPPQQRRSELDLREMLIQTPQGAMIPLYQLAQFKRGSAPTTIVREEGVRVINISGELAPGVRSPRLAMQQLTLTLLPQLKKQYPALTARFVGAKQEGDDTFTTLRRYYLLALVVIYALLAIPFGSYRQPLIIMSVIPMGFVGAVAGHMVMDYDLSMVSMLGMIALSGVVVNDSLILIHEANRTRERGLSPYKAVIHAGIQRLRPILLTSLTTFVGLAPMIFETSVQARFLIPMALSLGFGVLFATFVVLVLVPVLYLILTPSTPQTALN</sequence>
<dbReference type="GO" id="GO:0005886">
    <property type="term" value="C:plasma membrane"/>
    <property type="evidence" value="ECO:0007669"/>
    <property type="project" value="TreeGrafter"/>
</dbReference>
<dbReference type="HOGENOM" id="CLU_002755_1_2_5"/>
<dbReference type="Proteomes" id="UP000002586">
    <property type="component" value="Chromosome"/>
</dbReference>
<dbReference type="GO" id="GO:0042910">
    <property type="term" value="F:xenobiotic transmembrane transporter activity"/>
    <property type="evidence" value="ECO:0007669"/>
    <property type="project" value="TreeGrafter"/>
</dbReference>
<feature type="transmembrane region" description="Helical" evidence="1">
    <location>
        <begin position="984"/>
        <end position="1003"/>
    </location>
</feature>
<feature type="transmembrane region" description="Helical" evidence="1">
    <location>
        <begin position="889"/>
        <end position="906"/>
    </location>
</feature>
<proteinExistence type="predicted"/>
<feature type="transmembrane region" description="Helical" evidence="1">
    <location>
        <begin position="469"/>
        <end position="492"/>
    </location>
</feature>
<dbReference type="PANTHER" id="PTHR32063">
    <property type="match status" value="1"/>
</dbReference>
<dbReference type="InterPro" id="IPR001036">
    <property type="entry name" value="Acrflvin-R"/>
</dbReference>
<dbReference type="PANTHER" id="PTHR32063:SF33">
    <property type="entry name" value="RND SUPERFAMILY EFFLUX PUMP PERMEASE COMPONENT"/>
    <property type="match status" value="1"/>
</dbReference>
<gene>
    <name evidence="2" type="ordered locus">Mmc1_1895</name>
</gene>
<dbReference type="Gene3D" id="3.30.70.1320">
    <property type="entry name" value="Multidrug efflux transporter AcrB pore domain like"/>
    <property type="match status" value="1"/>
</dbReference>
<feature type="transmembrane region" description="Helical" evidence="1">
    <location>
        <begin position="939"/>
        <end position="959"/>
    </location>
</feature>
<feature type="transmembrane region" description="Helical" evidence="1">
    <location>
        <begin position="399"/>
        <end position="421"/>
    </location>
</feature>
<feature type="transmembrane region" description="Helical" evidence="1">
    <location>
        <begin position="1015"/>
        <end position="1041"/>
    </location>
</feature>
<dbReference type="PRINTS" id="PR00702">
    <property type="entry name" value="ACRIFLAVINRP"/>
</dbReference>
<dbReference type="SUPFAM" id="SSF82714">
    <property type="entry name" value="Multidrug efflux transporter AcrB TolC docking domain, DN and DC subdomains"/>
    <property type="match status" value="2"/>
</dbReference>
<dbReference type="Gene3D" id="3.30.70.1430">
    <property type="entry name" value="Multidrug efflux transporter AcrB pore domain"/>
    <property type="match status" value="2"/>
</dbReference>
<dbReference type="Gene3D" id="1.20.1640.10">
    <property type="entry name" value="Multidrug efflux transporter AcrB transmembrane domain"/>
    <property type="match status" value="2"/>
</dbReference>
<dbReference type="InterPro" id="IPR027463">
    <property type="entry name" value="AcrB_DN_DC_subdom"/>
</dbReference>
<keyword evidence="1" id="KW-1133">Transmembrane helix</keyword>
<keyword evidence="1" id="KW-0472">Membrane</keyword>
<name>A0L8W0_MAGMM</name>
<accession>A0L8W0</accession>
<organism evidence="2 3">
    <name type="scientific">Magnetococcus marinus (strain ATCC BAA-1437 / JCM 17883 / MC-1)</name>
    <dbReference type="NCBI Taxonomy" id="156889"/>
    <lineage>
        <taxon>Bacteria</taxon>
        <taxon>Pseudomonadati</taxon>
        <taxon>Pseudomonadota</taxon>
        <taxon>Magnetococcia</taxon>
        <taxon>Magnetococcales</taxon>
        <taxon>Magnetococcaceae</taxon>
        <taxon>Magnetococcus</taxon>
    </lineage>
</organism>
<dbReference type="KEGG" id="mgm:Mmc1_1895"/>
<dbReference type="SUPFAM" id="SSF82866">
    <property type="entry name" value="Multidrug efflux transporter AcrB transmembrane domain"/>
    <property type="match status" value="2"/>
</dbReference>
<dbReference type="EMBL" id="CP000471">
    <property type="protein sequence ID" value="ABK44403.1"/>
    <property type="molecule type" value="Genomic_DNA"/>
</dbReference>
<evidence type="ECO:0000256" key="1">
    <source>
        <dbReference type="SAM" id="Phobius"/>
    </source>
</evidence>
<evidence type="ECO:0000313" key="2">
    <source>
        <dbReference type="EMBL" id="ABK44403.1"/>
    </source>
</evidence>